<dbReference type="InterPro" id="IPR001356">
    <property type="entry name" value="HD"/>
</dbReference>
<evidence type="ECO:0000313" key="12">
    <source>
        <dbReference type="Proteomes" id="UP000606274"/>
    </source>
</evidence>
<keyword evidence="5" id="KW-0443">Lipid metabolism</keyword>
<dbReference type="AlphaFoldDB" id="A0A8T0A3H3"/>
<dbReference type="Proteomes" id="UP000606274">
    <property type="component" value="Unassembled WGS sequence"/>
</dbReference>
<comment type="catalytic activity">
    <reaction evidence="6">
        <text>sphinganine + octadecanoyl-CoA = N-(octadecanoyl)-sphinganine + CoA + H(+)</text>
        <dbReference type="Rhea" id="RHEA:36547"/>
        <dbReference type="ChEBI" id="CHEBI:15378"/>
        <dbReference type="ChEBI" id="CHEBI:57287"/>
        <dbReference type="ChEBI" id="CHEBI:57394"/>
        <dbReference type="ChEBI" id="CHEBI:57817"/>
        <dbReference type="ChEBI" id="CHEBI:67033"/>
    </reaction>
    <physiologicalReaction direction="left-to-right" evidence="6">
        <dbReference type="Rhea" id="RHEA:36548"/>
    </physiologicalReaction>
</comment>
<evidence type="ECO:0000313" key="11">
    <source>
        <dbReference type="EMBL" id="KAF7686285.1"/>
    </source>
</evidence>
<proteinExistence type="predicted"/>
<name>A0A8T0A3H3_SILME</name>
<evidence type="ECO:0000256" key="8">
    <source>
        <dbReference type="RuleBase" id="RU000682"/>
    </source>
</evidence>
<dbReference type="InterPro" id="IPR009057">
    <property type="entry name" value="Homeodomain-like_sf"/>
</dbReference>
<keyword evidence="7 8" id="KW-0371">Homeobox</keyword>
<evidence type="ECO:0000256" key="9">
    <source>
        <dbReference type="SAM" id="Phobius"/>
    </source>
</evidence>
<sequence>MAAVAIASNKASPFLSQRLFGEEFLVASSHPFFALRTCFGRKTMLSSLSQWFWNERLWFPAGLGWADLQDRDGRIYPKGSDLWVTLPIALVFLIIRQIFERTVALRLASVMGVKEKVRVRADPNPTLESFFCTSSKHPGQSVVESLSKQTGFSQQQVQRWFRRRRNQERPNQLKKFREASWRFTFYLLAFLLVWLFSLTDVEWLPNIGSLAFSVLVLYDRTGFLPFTPLQRGVRCETKRLQGADCSPCCHHSLDQFLLV</sequence>
<dbReference type="PANTHER" id="PTHR12560:SF7">
    <property type="entry name" value="CERAMIDE SYNTHASE 2"/>
    <property type="match status" value="1"/>
</dbReference>
<comment type="subcellular location">
    <subcellularLocation>
        <location evidence="1">Endomembrane system</location>
        <topology evidence="1">Multi-pass membrane protein</topology>
    </subcellularLocation>
    <subcellularLocation>
        <location evidence="2">Endoplasmic reticulum membrane</location>
    </subcellularLocation>
    <subcellularLocation>
        <location evidence="7 8">Nucleus</location>
    </subcellularLocation>
</comment>
<evidence type="ECO:0000256" key="3">
    <source>
        <dbReference type="ARBA" id="ARBA00004760"/>
    </source>
</evidence>
<dbReference type="Pfam" id="PF00046">
    <property type="entry name" value="Homeodomain"/>
    <property type="match status" value="1"/>
</dbReference>
<organism evidence="11 12">
    <name type="scientific">Silurus meridionalis</name>
    <name type="common">Southern catfish</name>
    <name type="synonym">Silurus soldatovi meridionalis</name>
    <dbReference type="NCBI Taxonomy" id="175797"/>
    <lineage>
        <taxon>Eukaryota</taxon>
        <taxon>Metazoa</taxon>
        <taxon>Chordata</taxon>
        <taxon>Craniata</taxon>
        <taxon>Vertebrata</taxon>
        <taxon>Euteleostomi</taxon>
        <taxon>Actinopterygii</taxon>
        <taxon>Neopterygii</taxon>
        <taxon>Teleostei</taxon>
        <taxon>Ostariophysi</taxon>
        <taxon>Siluriformes</taxon>
        <taxon>Siluridae</taxon>
        <taxon>Silurus</taxon>
    </lineage>
</organism>
<dbReference type="GO" id="GO:0003677">
    <property type="term" value="F:DNA binding"/>
    <property type="evidence" value="ECO:0007669"/>
    <property type="project" value="UniProtKB-UniRule"/>
</dbReference>
<accession>A0A8T0A3H3</accession>
<dbReference type="FunFam" id="1.10.10.60:FF:000020">
    <property type="entry name" value="Ceramide synthase 5"/>
    <property type="match status" value="1"/>
</dbReference>
<feature type="DNA-binding region" description="Homeobox" evidence="7">
    <location>
        <begin position="112"/>
        <end position="172"/>
    </location>
</feature>
<comment type="caution">
    <text evidence="11">The sequence shown here is derived from an EMBL/GenBank/DDBJ whole genome shotgun (WGS) entry which is preliminary data.</text>
</comment>
<evidence type="ECO:0000256" key="6">
    <source>
        <dbReference type="ARBA" id="ARBA00049036"/>
    </source>
</evidence>
<evidence type="ECO:0000256" key="2">
    <source>
        <dbReference type="ARBA" id="ARBA00004586"/>
    </source>
</evidence>
<dbReference type="Gene3D" id="1.10.10.60">
    <property type="entry name" value="Homeodomain-like"/>
    <property type="match status" value="1"/>
</dbReference>
<dbReference type="InterPro" id="IPR016439">
    <property type="entry name" value="Lag1/Lac1-like"/>
</dbReference>
<dbReference type="EMBL" id="JABFDY010000029">
    <property type="protein sequence ID" value="KAF7686285.1"/>
    <property type="molecule type" value="Genomic_DNA"/>
</dbReference>
<dbReference type="GO" id="GO:0050291">
    <property type="term" value="F:sphingosine N-acyltransferase activity"/>
    <property type="evidence" value="ECO:0007669"/>
    <property type="project" value="InterPro"/>
</dbReference>
<dbReference type="GO" id="GO:0005634">
    <property type="term" value="C:nucleus"/>
    <property type="evidence" value="ECO:0007669"/>
    <property type="project" value="UniProtKB-SubCell"/>
</dbReference>
<comment type="pathway">
    <text evidence="4">Sphingolipid metabolism.</text>
</comment>
<evidence type="ECO:0000259" key="10">
    <source>
        <dbReference type="PROSITE" id="PS50071"/>
    </source>
</evidence>
<protein>
    <recommendedName>
        <fullName evidence="10">Homeobox domain-containing protein</fullName>
    </recommendedName>
</protein>
<feature type="domain" description="Homeobox" evidence="10">
    <location>
        <begin position="110"/>
        <end position="171"/>
    </location>
</feature>
<keyword evidence="9" id="KW-1133">Transmembrane helix</keyword>
<dbReference type="PANTHER" id="PTHR12560">
    <property type="entry name" value="LONGEVITY ASSURANCE FACTOR 1 LAG1"/>
    <property type="match status" value="1"/>
</dbReference>
<dbReference type="PROSITE" id="PS50071">
    <property type="entry name" value="HOMEOBOX_2"/>
    <property type="match status" value="1"/>
</dbReference>
<dbReference type="CDD" id="cd00086">
    <property type="entry name" value="homeodomain"/>
    <property type="match status" value="1"/>
</dbReference>
<evidence type="ECO:0000256" key="7">
    <source>
        <dbReference type="PROSITE-ProRule" id="PRU00108"/>
    </source>
</evidence>
<dbReference type="SUPFAM" id="SSF46689">
    <property type="entry name" value="Homeodomain-like"/>
    <property type="match status" value="1"/>
</dbReference>
<reference evidence="11" key="1">
    <citation type="submission" date="2020-08" db="EMBL/GenBank/DDBJ databases">
        <title>Chromosome-level assembly of Southern catfish (Silurus meridionalis) provides insights into visual adaptation to the nocturnal and benthic lifestyles.</title>
        <authorList>
            <person name="Zhang Y."/>
            <person name="Wang D."/>
            <person name="Peng Z."/>
        </authorList>
    </citation>
    <scope>NUCLEOTIDE SEQUENCE</scope>
    <source>
        <strain evidence="11">SWU-2019-XX</strain>
        <tissue evidence="11">Muscle</tissue>
    </source>
</reference>
<keyword evidence="7 8" id="KW-0238">DNA-binding</keyword>
<keyword evidence="5" id="KW-0444">Lipid biosynthesis</keyword>
<keyword evidence="9" id="KW-0472">Membrane</keyword>
<evidence type="ECO:0000256" key="4">
    <source>
        <dbReference type="ARBA" id="ARBA00004991"/>
    </source>
</evidence>
<gene>
    <name evidence="11" type="ORF">HF521_015647</name>
</gene>
<keyword evidence="12" id="KW-1185">Reference proteome</keyword>
<evidence type="ECO:0000256" key="5">
    <source>
        <dbReference type="ARBA" id="ARBA00022516"/>
    </source>
</evidence>
<keyword evidence="7 8" id="KW-0539">Nucleus</keyword>
<feature type="transmembrane region" description="Helical" evidence="9">
    <location>
        <begin position="179"/>
        <end position="197"/>
    </location>
</feature>
<comment type="pathway">
    <text evidence="3">Lipid metabolism; sphingolipid metabolism.</text>
</comment>
<dbReference type="GO" id="GO:0005789">
    <property type="term" value="C:endoplasmic reticulum membrane"/>
    <property type="evidence" value="ECO:0007669"/>
    <property type="project" value="UniProtKB-SubCell"/>
</dbReference>
<dbReference type="SMART" id="SM00389">
    <property type="entry name" value="HOX"/>
    <property type="match status" value="1"/>
</dbReference>
<dbReference type="GO" id="GO:0046513">
    <property type="term" value="P:ceramide biosynthetic process"/>
    <property type="evidence" value="ECO:0007669"/>
    <property type="project" value="InterPro"/>
</dbReference>
<keyword evidence="9" id="KW-0812">Transmembrane</keyword>
<evidence type="ECO:0000256" key="1">
    <source>
        <dbReference type="ARBA" id="ARBA00004127"/>
    </source>
</evidence>